<dbReference type="EMBL" id="WNKU01000007">
    <property type="protein sequence ID" value="MTV48974.1"/>
    <property type="molecule type" value="Genomic_DNA"/>
</dbReference>
<evidence type="ECO:0000313" key="2">
    <source>
        <dbReference type="Proteomes" id="UP000430670"/>
    </source>
</evidence>
<dbReference type="Proteomes" id="UP000430670">
    <property type="component" value="Unassembled WGS sequence"/>
</dbReference>
<comment type="caution">
    <text evidence="1">The sequence shown here is derived from an EMBL/GenBank/DDBJ whole genome shotgun (WGS) entry which is preliminary data.</text>
</comment>
<dbReference type="OrthoDB" id="2087194at2"/>
<accession>A0A6I3SJ95</accession>
<name>A0A6I3SJ95_HELMO</name>
<dbReference type="AlphaFoldDB" id="A0A6I3SJ95"/>
<evidence type="ECO:0000313" key="1">
    <source>
        <dbReference type="EMBL" id="MTV48974.1"/>
    </source>
</evidence>
<keyword evidence="2" id="KW-1185">Reference proteome</keyword>
<proteinExistence type="predicted"/>
<dbReference type="RefSeq" id="WP_155476067.1">
    <property type="nucleotide sequence ID" value="NZ_WNKU01000007.1"/>
</dbReference>
<protein>
    <submittedName>
        <fullName evidence="1">Uncharacterized protein</fullName>
    </submittedName>
</protein>
<organism evidence="1 2">
    <name type="scientific">Heliobacterium mobile</name>
    <name type="common">Heliobacillus mobilis</name>
    <dbReference type="NCBI Taxonomy" id="28064"/>
    <lineage>
        <taxon>Bacteria</taxon>
        <taxon>Bacillati</taxon>
        <taxon>Bacillota</taxon>
        <taxon>Clostridia</taxon>
        <taxon>Eubacteriales</taxon>
        <taxon>Heliobacteriaceae</taxon>
        <taxon>Heliobacterium</taxon>
    </lineage>
</organism>
<reference evidence="1 2" key="1">
    <citation type="submission" date="2019-11" db="EMBL/GenBank/DDBJ databases">
        <title>Whole-genome sequence of a the green, strictly anaerobic photosynthetic bacterium Heliobacillus mobilis DSM 6151.</title>
        <authorList>
            <person name="Kyndt J.A."/>
            <person name="Meyer T.E."/>
        </authorList>
    </citation>
    <scope>NUCLEOTIDE SEQUENCE [LARGE SCALE GENOMIC DNA]</scope>
    <source>
        <strain evidence="1 2">DSM 6151</strain>
    </source>
</reference>
<sequence>MIRVRFKEGLAVQGETYEDIVRGMMEESTTVKPSVTNFMEEMKTTVQQETGNSIHFTDSESFIKELQRLDLITSMETDQQ</sequence>
<gene>
    <name evidence="1" type="ORF">GJ688_08275</name>
</gene>